<evidence type="ECO:0000259" key="2">
    <source>
        <dbReference type="Pfam" id="PF08241"/>
    </source>
</evidence>
<dbReference type="STRING" id="1658174.A0A1J9Q2C0"/>
<evidence type="ECO:0000313" key="4">
    <source>
        <dbReference type="Proteomes" id="UP000242791"/>
    </source>
</evidence>
<reference evidence="3 4" key="1">
    <citation type="submission" date="2015-08" db="EMBL/GenBank/DDBJ databases">
        <title>Emmonsia species relationships and genome sequence.</title>
        <authorList>
            <person name="Cuomo C.A."/>
            <person name="Schwartz I.S."/>
            <person name="Kenyon C."/>
            <person name="De Hoog G.S."/>
            <person name="Govender N.P."/>
            <person name="Botha A."/>
            <person name="Moreno L."/>
            <person name="De Vries M."/>
            <person name="Munoz J.F."/>
            <person name="Stielow J.B."/>
        </authorList>
    </citation>
    <scope>NUCLEOTIDE SEQUENCE [LARGE SCALE GENOMIC DNA]</scope>
    <source>
        <strain evidence="3 4">EI222</strain>
    </source>
</reference>
<dbReference type="SUPFAM" id="SSF53335">
    <property type="entry name" value="S-adenosyl-L-methionine-dependent methyltransferases"/>
    <property type="match status" value="1"/>
</dbReference>
<evidence type="ECO:0000313" key="3">
    <source>
        <dbReference type="EMBL" id="OJD22713.1"/>
    </source>
</evidence>
<dbReference type="VEuPathDB" id="FungiDB:ACJ73_05937"/>
<comment type="caution">
    <text evidence="3">The sequence shown here is derived from an EMBL/GenBank/DDBJ whole genome shotgun (WGS) entry which is preliminary data.</text>
</comment>
<organism evidence="3 4">
    <name type="scientific">Blastomyces percursus</name>
    <dbReference type="NCBI Taxonomy" id="1658174"/>
    <lineage>
        <taxon>Eukaryota</taxon>
        <taxon>Fungi</taxon>
        <taxon>Dikarya</taxon>
        <taxon>Ascomycota</taxon>
        <taxon>Pezizomycotina</taxon>
        <taxon>Eurotiomycetes</taxon>
        <taxon>Eurotiomycetidae</taxon>
        <taxon>Onygenales</taxon>
        <taxon>Ajellomycetaceae</taxon>
        <taxon>Blastomyces</taxon>
    </lineage>
</organism>
<dbReference type="InterPro" id="IPR029063">
    <property type="entry name" value="SAM-dependent_MTases_sf"/>
</dbReference>
<sequence length="288" mass="31910">MTIPNNDATTTPLDNSCWVANNDRNTATNNATNNSTNISNSATGTASIKALVQTSYDTIAVRYLEWATSIPSPRLELLQKLLHRLQAPSVAGSIANAKPRILELGCGAGVPTTQLLVRSGYDVTANDISATQIQLAREHVTVRPSSGKCEPGESGSVEFVLGDMMELDFPAGTFDAVLGLYSIFHLPLDEQEMLMRRVFRWLKQGGHLLINVGVMADSGTIREKFLGKEMYWSCFPESVYRDIVTREGFAFVEVRLGLMWKMGRMCRSCGYWGGNRRGQFIYRSRVDI</sequence>
<dbReference type="PANTHER" id="PTHR44068">
    <property type="entry name" value="ZGC:194242"/>
    <property type="match status" value="1"/>
</dbReference>
<dbReference type="EMBL" id="LGTZ01000979">
    <property type="protein sequence ID" value="OJD22713.1"/>
    <property type="molecule type" value="Genomic_DNA"/>
</dbReference>
<evidence type="ECO:0000256" key="1">
    <source>
        <dbReference type="ARBA" id="ARBA00022679"/>
    </source>
</evidence>
<proteinExistence type="predicted"/>
<keyword evidence="1" id="KW-0808">Transferase</keyword>
<keyword evidence="4" id="KW-1185">Reference proteome</keyword>
<dbReference type="PANTHER" id="PTHR44068:SF11">
    <property type="entry name" value="GERANYL DIPHOSPHATE 2-C-METHYLTRANSFERASE"/>
    <property type="match status" value="1"/>
</dbReference>
<dbReference type="CDD" id="cd02440">
    <property type="entry name" value="AdoMet_MTases"/>
    <property type="match status" value="1"/>
</dbReference>
<feature type="domain" description="Methyltransferase type 11" evidence="2">
    <location>
        <begin position="102"/>
        <end position="210"/>
    </location>
</feature>
<dbReference type="Gene3D" id="3.40.50.150">
    <property type="entry name" value="Vaccinia Virus protein VP39"/>
    <property type="match status" value="1"/>
</dbReference>
<protein>
    <recommendedName>
        <fullName evidence="2">Methyltransferase type 11 domain-containing protein</fullName>
    </recommendedName>
</protein>
<accession>A0A1J9Q2C0</accession>
<dbReference type="OrthoDB" id="540004at2759"/>
<dbReference type="GO" id="GO:0008757">
    <property type="term" value="F:S-adenosylmethionine-dependent methyltransferase activity"/>
    <property type="evidence" value="ECO:0007669"/>
    <property type="project" value="InterPro"/>
</dbReference>
<dbReference type="InterPro" id="IPR013216">
    <property type="entry name" value="Methyltransf_11"/>
</dbReference>
<dbReference type="InterPro" id="IPR050447">
    <property type="entry name" value="Erg6_SMT_methyltransf"/>
</dbReference>
<name>A0A1J9Q2C0_9EURO</name>
<dbReference type="Pfam" id="PF08241">
    <property type="entry name" value="Methyltransf_11"/>
    <property type="match status" value="1"/>
</dbReference>
<gene>
    <name evidence="3" type="ORF">ACJ73_05937</name>
</gene>
<dbReference type="AlphaFoldDB" id="A0A1J9Q2C0"/>
<dbReference type="Proteomes" id="UP000242791">
    <property type="component" value="Unassembled WGS sequence"/>
</dbReference>